<feature type="domain" description="Transposase DDE" evidence="1">
    <location>
        <begin position="10"/>
        <end position="76"/>
    </location>
</feature>
<sequence length="104" mass="11906">MVLQPCAAVPADKVYARAKNRVYLQDRGYTGGVMSRAVRVRSLAENEKARKRSISIFRYVVEQTFGTLKRRYGLFRARYVVRPKTQAEHLLCQKLRTSKSGVSP</sequence>
<dbReference type="Pfam" id="PF13586">
    <property type="entry name" value="DDE_Tnp_1_2"/>
    <property type="match status" value="1"/>
</dbReference>
<gene>
    <name evidence="2" type="ORF">HY912_09985</name>
</gene>
<dbReference type="EMBL" id="JACRDE010000268">
    <property type="protein sequence ID" value="MBI5249815.1"/>
    <property type="molecule type" value="Genomic_DNA"/>
</dbReference>
<protein>
    <submittedName>
        <fullName evidence="2">Transposase</fullName>
    </submittedName>
</protein>
<evidence type="ECO:0000259" key="1">
    <source>
        <dbReference type="Pfam" id="PF13586"/>
    </source>
</evidence>
<name>A0A9D6V0I1_9BACT</name>
<evidence type="ECO:0000313" key="2">
    <source>
        <dbReference type="EMBL" id="MBI5249815.1"/>
    </source>
</evidence>
<accession>A0A9D6V0I1</accession>
<evidence type="ECO:0000313" key="3">
    <source>
        <dbReference type="Proteomes" id="UP000807825"/>
    </source>
</evidence>
<dbReference type="AlphaFoldDB" id="A0A9D6V0I1"/>
<dbReference type="InterPro" id="IPR025668">
    <property type="entry name" value="Tnp_DDE_dom"/>
</dbReference>
<organism evidence="2 3">
    <name type="scientific">Desulfomonile tiedjei</name>
    <dbReference type="NCBI Taxonomy" id="2358"/>
    <lineage>
        <taxon>Bacteria</taxon>
        <taxon>Pseudomonadati</taxon>
        <taxon>Thermodesulfobacteriota</taxon>
        <taxon>Desulfomonilia</taxon>
        <taxon>Desulfomonilales</taxon>
        <taxon>Desulfomonilaceae</taxon>
        <taxon>Desulfomonile</taxon>
    </lineage>
</organism>
<dbReference type="Proteomes" id="UP000807825">
    <property type="component" value="Unassembled WGS sequence"/>
</dbReference>
<proteinExistence type="predicted"/>
<comment type="caution">
    <text evidence="2">The sequence shown here is derived from an EMBL/GenBank/DDBJ whole genome shotgun (WGS) entry which is preliminary data.</text>
</comment>
<reference evidence="2" key="1">
    <citation type="submission" date="2020-07" db="EMBL/GenBank/DDBJ databases">
        <title>Huge and variable diversity of episymbiotic CPR bacteria and DPANN archaea in groundwater ecosystems.</title>
        <authorList>
            <person name="He C.Y."/>
            <person name="Keren R."/>
            <person name="Whittaker M."/>
            <person name="Farag I.F."/>
            <person name="Doudna J."/>
            <person name="Cate J.H.D."/>
            <person name="Banfield J.F."/>
        </authorList>
    </citation>
    <scope>NUCLEOTIDE SEQUENCE</scope>
    <source>
        <strain evidence="2">NC_groundwater_1664_Pr3_B-0.1um_52_9</strain>
    </source>
</reference>